<evidence type="ECO:0000313" key="1">
    <source>
        <dbReference type="EMBL" id="ESW41049.1"/>
    </source>
</evidence>
<evidence type="ECO:0000313" key="2">
    <source>
        <dbReference type="Proteomes" id="UP000018511"/>
    </source>
</evidence>
<sequence length="204" mass="23310">MEAIMHPSPLFQIEECPDLYVDACVCDEQRNLVFMSAWGRDTALQEFLARLTLGREENGLEQFHILVDGRSIPVFPNQDLLEKRTTRQFRGTLFGSMLHLWLFDRRASVPDQANHFAFALLERNEAPHHRLWPLVIETCPLPLLSHWREPVIEVLTQHQMLIALPGAIGNVCAWRLAMKLEVLEPTLGELIRQGVLTTEAQAPA</sequence>
<name>V7DFK5_9PSED</name>
<dbReference type="EMBL" id="AXUP01000017">
    <property type="protein sequence ID" value="ESW41049.1"/>
    <property type="molecule type" value="Genomic_DNA"/>
</dbReference>
<reference evidence="1 2" key="1">
    <citation type="submission" date="2013-10" db="EMBL/GenBank/DDBJ databases">
        <title>Whole Genome Shotgun Sequence of Pseudomonas taiwanensis SJ9.</title>
        <authorList>
            <person name="Hong S.-J."/>
            <person name="Shin J.-H."/>
        </authorList>
    </citation>
    <scope>NUCLEOTIDE SEQUENCE [LARGE SCALE GENOMIC DNA]</scope>
    <source>
        <strain evidence="1 2">SJ9</strain>
    </source>
</reference>
<comment type="caution">
    <text evidence="1">The sequence shown here is derived from an EMBL/GenBank/DDBJ whole genome shotgun (WGS) entry which is preliminary data.</text>
</comment>
<gene>
    <name evidence="1" type="ORF">O164_02615</name>
</gene>
<dbReference type="AlphaFoldDB" id="V7DFK5"/>
<dbReference type="PATRIC" id="fig|1388762.3.peg.517"/>
<accession>V7DFK5</accession>
<dbReference type="Proteomes" id="UP000018511">
    <property type="component" value="Unassembled WGS sequence"/>
</dbReference>
<organism evidence="1 2">
    <name type="scientific">Pseudomonas taiwanensis SJ9</name>
    <dbReference type="NCBI Taxonomy" id="1388762"/>
    <lineage>
        <taxon>Bacteria</taxon>
        <taxon>Pseudomonadati</taxon>
        <taxon>Pseudomonadota</taxon>
        <taxon>Gammaproteobacteria</taxon>
        <taxon>Pseudomonadales</taxon>
        <taxon>Pseudomonadaceae</taxon>
        <taxon>Pseudomonas</taxon>
    </lineage>
</organism>
<protein>
    <submittedName>
        <fullName evidence="1">Uncharacterized protein</fullName>
    </submittedName>
</protein>
<proteinExistence type="predicted"/>